<accession>A0A2P2QGX9</accession>
<organism evidence="1">
    <name type="scientific">Rhizophora mucronata</name>
    <name type="common">Asiatic mangrove</name>
    <dbReference type="NCBI Taxonomy" id="61149"/>
    <lineage>
        <taxon>Eukaryota</taxon>
        <taxon>Viridiplantae</taxon>
        <taxon>Streptophyta</taxon>
        <taxon>Embryophyta</taxon>
        <taxon>Tracheophyta</taxon>
        <taxon>Spermatophyta</taxon>
        <taxon>Magnoliopsida</taxon>
        <taxon>eudicotyledons</taxon>
        <taxon>Gunneridae</taxon>
        <taxon>Pentapetalae</taxon>
        <taxon>rosids</taxon>
        <taxon>fabids</taxon>
        <taxon>Malpighiales</taxon>
        <taxon>Rhizophoraceae</taxon>
        <taxon>Rhizophora</taxon>
    </lineage>
</organism>
<sequence>MGCHSSNALFPFVCFSFSFLSTSGIFSDSIFWN</sequence>
<proteinExistence type="predicted"/>
<protein>
    <submittedName>
        <fullName evidence="1">Uncharacterized protein</fullName>
    </submittedName>
</protein>
<evidence type="ECO:0000313" key="1">
    <source>
        <dbReference type="EMBL" id="MBX66253.1"/>
    </source>
</evidence>
<name>A0A2P2QGX9_RHIMU</name>
<reference evidence="1" key="1">
    <citation type="submission" date="2018-02" db="EMBL/GenBank/DDBJ databases">
        <title>Rhizophora mucronata_Transcriptome.</title>
        <authorList>
            <person name="Meera S.P."/>
            <person name="Sreeshan A."/>
            <person name="Augustine A."/>
        </authorList>
    </citation>
    <scope>NUCLEOTIDE SEQUENCE</scope>
    <source>
        <tissue evidence="1">Leaf</tissue>
    </source>
</reference>
<dbReference type="EMBL" id="GGEC01085769">
    <property type="protein sequence ID" value="MBX66253.1"/>
    <property type="molecule type" value="Transcribed_RNA"/>
</dbReference>
<dbReference type="AlphaFoldDB" id="A0A2P2QGX9"/>